<dbReference type="Proteomes" id="UP000480548">
    <property type="component" value="Unassembled WGS sequence"/>
</dbReference>
<feature type="region of interest" description="Disordered" evidence="4">
    <location>
        <begin position="627"/>
        <end position="703"/>
    </location>
</feature>
<feature type="compositionally biased region" description="Basic and acidic residues" evidence="4">
    <location>
        <begin position="875"/>
        <end position="884"/>
    </location>
</feature>
<dbReference type="InterPro" id="IPR035979">
    <property type="entry name" value="RBD_domain_sf"/>
</dbReference>
<feature type="compositionally biased region" description="Basic and acidic residues" evidence="4">
    <location>
        <begin position="1016"/>
        <end position="1029"/>
    </location>
</feature>
<evidence type="ECO:0000313" key="7">
    <source>
        <dbReference type="Proteomes" id="UP000480548"/>
    </source>
</evidence>
<feature type="compositionally biased region" description="Polar residues" evidence="4">
    <location>
        <begin position="1130"/>
        <end position="1145"/>
    </location>
</feature>
<sequence length="1407" mass="155165">MQQQPNEGLPPKPMGGRRFPDREPQNERLMIHIAGIPPMMPEDVVKQAATQFGPVKEFFKVNRHHEKAYEYAPCFGFLTFEHEDSVARALDAGWMFVGDTRLSLNARRPREHRNQGPPRTSGDFRAGISNGPGALPDRPPSVRGQAQGPMHNRRQSNGSQFENKGPFPGPNRGTRASSSTCTIYGLPETFQVQDLMERGNSFGRVINAHIFEYKDRDGRRFGTINFDSSSVAEEFHNKENGQVWNGCAVKITFEPFNVARRNNAPPFRPTNPGPQNFHRHEQRPFEGPKRFPNGNRGGRYPPNNGMGRFNQRGQFQHHGNGYQPQFQGQIHQNYPPEQQFYDPQMMAYPQPFQPRYPQAVNHHMVGQAHYGSGVVSPPLPYGQQMPAHGIQGQYHSPPLVNQAGMHPMHGGHISYPGGHEYPHRFDAQRNIIVGDSPNSKHSSASNDTTSVFKISGETSMTIPTSHSDIHGRPLIISSGHYRQAGYQYGGHISENVHPLNIHHAHQAQQFQAVGIAPAEPPTLPVTVPETKNPEDPSNIFIKNIDDDVISKPEHLEEYCKKFGEVVSISLPAYSNGLIKGFGFVKFTTPEAALKAKEELNLQIVGRKRLFVSFAETSDHRHSRLAKFYDQGSTEQSEKSPPDPLIQKMSDRAKTPEKAVQREEGINDKPSMPQTDGDATIDTPVEKSADGNVKQPEAAKDASALERVENHSVETVIPVEKTARVQPLKQSSLEVTAITSQKEKDEVEDAKKADPEEVSSATIDPNELREILEAEMNGSRGKSIGRRLTPEEAMKLDPAIVSVERPENAFTSNGSPTAPTATTLLKETKDDRLKLVLKGLQTSDSNGTDSNGTDSNNTAQRGPPDRRQSPIPARRRLSDSERKVIGDGILEALKANEKKPDDEKEGLARSDTRNSTSSSGSRVSQEEFSEALKEKFGPKIPSTIRATEVMEAVDKYVESRNSTREPSPTTKNEETATKQGDQNTEAEASNIVAPAPSRKVSIIDITPSDMNENKPALVEDQKTQAEENKEMTTISEEPQEAIPKDEAKEEAKEAPHPAQAQPPHLADTSVETPNAVTKVAPTDISAPTHAEVPTISMCPPLEVIQNAPPINTVQSIPVLDTDDQSAYYGENASSRRSGPSQQSKNPYSGPPKHPRNYAGNQGLADPALRQGHSSGGMTSPPYSKYPRGAEHGQGFHGHYNEQYNPQSIPNFSSRSPPGLHPPTMICEGPCPQPQCQPGFAPFAPIPDMSHLFQGHINTRMQQMGHMPFYDPAMYNGQYGYPGDNNGFPPQFFGGGPTGMYPHPAQWANTGNNGPSMGPHPQGGFMYPPSHRYSPPQGHHHQPASPPRLNHMDQSHPNRGFQEYTQHPQMQQQFGGPMFQDQGMQGGPLPPQFHAQGQFRPPHGGVPSF</sequence>
<feature type="compositionally biased region" description="Basic and acidic residues" evidence="4">
    <location>
        <begin position="278"/>
        <end position="289"/>
    </location>
</feature>
<protein>
    <recommendedName>
        <fullName evidence="5">RRM domain-containing protein</fullName>
    </recommendedName>
</protein>
<keyword evidence="1" id="KW-0677">Repeat</keyword>
<evidence type="ECO:0000256" key="1">
    <source>
        <dbReference type="ARBA" id="ARBA00022737"/>
    </source>
</evidence>
<proteinExistence type="predicted"/>
<feature type="compositionally biased region" description="Polar residues" evidence="4">
    <location>
        <begin position="808"/>
        <end position="824"/>
    </location>
</feature>
<feature type="region of interest" description="Disordered" evidence="4">
    <location>
        <begin position="1313"/>
        <end position="1359"/>
    </location>
</feature>
<feature type="compositionally biased region" description="Polar residues" evidence="4">
    <location>
        <begin position="1170"/>
        <end position="1180"/>
    </location>
</feature>
<evidence type="ECO:0000256" key="4">
    <source>
        <dbReference type="SAM" id="MobiDB-lite"/>
    </source>
</evidence>
<feature type="compositionally biased region" description="Low complexity" evidence="4">
    <location>
        <begin position="1371"/>
        <end position="1381"/>
    </location>
</feature>
<feature type="region of interest" description="Disordered" evidence="4">
    <location>
        <begin position="1371"/>
        <end position="1407"/>
    </location>
</feature>
<feature type="region of interest" description="Disordered" evidence="4">
    <location>
        <begin position="738"/>
        <end position="765"/>
    </location>
</feature>
<dbReference type="EMBL" id="WIQZ01000022">
    <property type="protein sequence ID" value="KAF3138553.1"/>
    <property type="molecule type" value="Genomic_DNA"/>
</dbReference>
<dbReference type="InterPro" id="IPR000504">
    <property type="entry name" value="RRM_dom"/>
</dbReference>
<comment type="caution">
    <text evidence="6">The sequence shown here is derived from an EMBL/GenBank/DDBJ whole genome shotgun (WGS) entry which is preliminary data.</text>
</comment>
<feature type="compositionally biased region" description="Basic and acidic residues" evidence="4">
    <location>
        <begin position="893"/>
        <end position="911"/>
    </location>
</feature>
<feature type="region of interest" description="Disordered" evidence="4">
    <location>
        <begin position="263"/>
        <end position="329"/>
    </location>
</feature>
<feature type="domain" description="RRM" evidence="5">
    <location>
        <begin position="537"/>
        <end position="616"/>
    </location>
</feature>
<feature type="region of interest" description="Disordered" evidence="4">
    <location>
        <begin position="796"/>
        <end position="942"/>
    </location>
</feature>
<feature type="compositionally biased region" description="Polar residues" evidence="4">
    <location>
        <begin position="1200"/>
        <end position="1214"/>
    </location>
</feature>
<feature type="compositionally biased region" description="Polar residues" evidence="4">
    <location>
        <begin position="976"/>
        <end position="986"/>
    </location>
</feature>
<keyword evidence="2 3" id="KW-0694">RNA-binding</keyword>
<name>A0A7C8P000_ORBOL</name>
<feature type="compositionally biased region" description="Basic and acidic residues" evidence="4">
    <location>
        <begin position="1041"/>
        <end position="1054"/>
    </location>
</feature>
<dbReference type="PANTHER" id="PTHR24012">
    <property type="entry name" value="RNA BINDING PROTEIN"/>
    <property type="match status" value="1"/>
</dbReference>
<evidence type="ECO:0000256" key="3">
    <source>
        <dbReference type="PROSITE-ProRule" id="PRU00176"/>
    </source>
</evidence>
<feature type="compositionally biased region" description="Low complexity" evidence="4">
    <location>
        <begin position="1055"/>
        <end position="1066"/>
    </location>
</feature>
<feature type="compositionally biased region" description="Polar residues" evidence="4">
    <location>
        <begin position="839"/>
        <end position="859"/>
    </location>
</feature>
<dbReference type="Gene3D" id="3.30.70.330">
    <property type="match status" value="3"/>
</dbReference>
<feature type="compositionally biased region" description="Low complexity" evidence="4">
    <location>
        <begin position="290"/>
        <end position="308"/>
    </location>
</feature>
<dbReference type="SUPFAM" id="SSF54928">
    <property type="entry name" value="RNA-binding domain, RBD"/>
    <property type="match status" value="2"/>
</dbReference>
<reference evidence="6 7" key="1">
    <citation type="submission" date="2019-06" db="EMBL/GenBank/DDBJ databases">
        <authorList>
            <person name="Palmer J.M."/>
        </authorList>
    </citation>
    <scope>NUCLEOTIDE SEQUENCE [LARGE SCALE GENOMIC DNA]</scope>
    <source>
        <strain evidence="6 7">TWF703</strain>
    </source>
</reference>
<feature type="compositionally biased region" description="Low complexity" evidence="4">
    <location>
        <begin position="912"/>
        <end position="922"/>
    </location>
</feature>
<evidence type="ECO:0000259" key="5">
    <source>
        <dbReference type="PROSITE" id="PS50102"/>
    </source>
</evidence>
<feature type="region of interest" description="Disordered" evidence="4">
    <location>
        <begin position="1"/>
        <end position="24"/>
    </location>
</feature>
<feature type="region of interest" description="Disordered" evidence="4">
    <location>
        <begin position="954"/>
        <end position="1084"/>
    </location>
</feature>
<feature type="compositionally biased region" description="Basic and acidic residues" evidence="4">
    <location>
        <begin position="648"/>
        <end position="666"/>
    </location>
</feature>
<feature type="region of interest" description="Disordered" evidence="4">
    <location>
        <begin position="1127"/>
        <end position="1223"/>
    </location>
</feature>
<feature type="compositionally biased region" description="Basic and acidic residues" evidence="4">
    <location>
        <begin position="740"/>
        <end position="754"/>
    </location>
</feature>
<dbReference type="PROSITE" id="PS50102">
    <property type="entry name" value="RRM"/>
    <property type="match status" value="1"/>
</dbReference>
<organism evidence="6 7">
    <name type="scientific">Orbilia oligospora</name>
    <name type="common">Nematode-trapping fungus</name>
    <name type="synonym">Arthrobotrys oligospora</name>
    <dbReference type="NCBI Taxonomy" id="2813651"/>
    <lineage>
        <taxon>Eukaryota</taxon>
        <taxon>Fungi</taxon>
        <taxon>Dikarya</taxon>
        <taxon>Ascomycota</taxon>
        <taxon>Pezizomycotina</taxon>
        <taxon>Orbiliomycetes</taxon>
        <taxon>Orbiliales</taxon>
        <taxon>Orbiliaceae</taxon>
        <taxon>Orbilia</taxon>
    </lineage>
</organism>
<dbReference type="SMART" id="SM00360">
    <property type="entry name" value="RRM"/>
    <property type="match status" value="3"/>
</dbReference>
<dbReference type="CDD" id="cd00590">
    <property type="entry name" value="RRM_SF"/>
    <property type="match status" value="2"/>
</dbReference>
<evidence type="ECO:0000256" key="2">
    <source>
        <dbReference type="ARBA" id="ARBA00022884"/>
    </source>
</evidence>
<dbReference type="InterPro" id="IPR012677">
    <property type="entry name" value="Nucleotide-bd_a/b_plait_sf"/>
</dbReference>
<feature type="region of interest" description="Disordered" evidence="4">
    <location>
        <begin position="106"/>
        <end position="179"/>
    </location>
</feature>
<accession>A0A7C8P000</accession>
<evidence type="ECO:0000313" key="6">
    <source>
        <dbReference type="EMBL" id="KAF3138553.1"/>
    </source>
</evidence>
<gene>
    <name evidence="6" type="ORF">TWF703_004601</name>
</gene>
<dbReference type="Pfam" id="PF00076">
    <property type="entry name" value="RRM_1"/>
    <property type="match status" value="1"/>
</dbReference>
<dbReference type="GO" id="GO:0003723">
    <property type="term" value="F:RNA binding"/>
    <property type="evidence" value="ECO:0007669"/>
    <property type="project" value="UniProtKB-UniRule"/>
</dbReference>